<feature type="transmembrane region" description="Helical" evidence="5">
    <location>
        <begin position="102"/>
        <end position="125"/>
    </location>
</feature>
<feature type="transmembrane region" description="Helical" evidence="5">
    <location>
        <begin position="6"/>
        <end position="23"/>
    </location>
</feature>
<comment type="subcellular location">
    <subcellularLocation>
        <location evidence="1">Membrane</location>
        <topology evidence="1">Multi-pass membrane protein</topology>
    </subcellularLocation>
</comment>
<feature type="transmembrane region" description="Helical" evidence="5">
    <location>
        <begin position="35"/>
        <end position="53"/>
    </location>
</feature>
<name>A0A512DTE5_9PROT</name>
<reference evidence="7 8" key="1">
    <citation type="submission" date="2019-07" db="EMBL/GenBank/DDBJ databases">
        <title>Whole genome shotgun sequence of Skermanella aerolata NBRC 106429.</title>
        <authorList>
            <person name="Hosoyama A."/>
            <person name="Uohara A."/>
            <person name="Ohji S."/>
            <person name="Ichikawa N."/>
        </authorList>
    </citation>
    <scope>NUCLEOTIDE SEQUENCE [LARGE SCALE GENOMIC DNA]</scope>
    <source>
        <strain evidence="7 8">NBRC 106429</strain>
    </source>
</reference>
<dbReference type="AlphaFoldDB" id="A0A512DTE5"/>
<keyword evidence="2 5" id="KW-0812">Transmembrane</keyword>
<protein>
    <recommendedName>
        <fullName evidence="6">NnrU domain-containing protein</fullName>
    </recommendedName>
</protein>
<dbReference type="GO" id="GO:0016020">
    <property type="term" value="C:membrane"/>
    <property type="evidence" value="ECO:0007669"/>
    <property type="project" value="UniProtKB-SubCell"/>
</dbReference>
<feature type="transmembrane region" description="Helical" evidence="5">
    <location>
        <begin position="73"/>
        <end position="90"/>
    </location>
</feature>
<feature type="transmembrane region" description="Helical" evidence="5">
    <location>
        <begin position="181"/>
        <end position="202"/>
    </location>
</feature>
<gene>
    <name evidence="7" type="ORF">SAE02_38960</name>
</gene>
<dbReference type="Proteomes" id="UP000321523">
    <property type="component" value="Unassembled WGS sequence"/>
</dbReference>
<sequence>METLIPATLFMIASHVVPGVPAIRSSLIDALGRRLFLSTYSAVSIAALVLVVWSYRTADPGLWFYFPTAEAKAFAVLGMPVPLFLLVGRLTTPAKTAEPTGIYRLTAVPGSFAVLLWTSLHLASLGGARQVVLFAGMAAIALFSLIKNWSIASPARRRSGILPFSGILRGRQSFVWSEIGWSRLLLTAVLWAVLLLLHPLVIGPDPLAYLH</sequence>
<proteinExistence type="predicted"/>
<keyword evidence="3 5" id="KW-1133">Transmembrane helix</keyword>
<dbReference type="EMBL" id="BJYZ01000018">
    <property type="protein sequence ID" value="GEO39748.1"/>
    <property type="molecule type" value="Genomic_DNA"/>
</dbReference>
<dbReference type="InterPro" id="IPR009915">
    <property type="entry name" value="NnrU_dom"/>
</dbReference>
<organism evidence="7 8">
    <name type="scientific">Skermanella aerolata</name>
    <dbReference type="NCBI Taxonomy" id="393310"/>
    <lineage>
        <taxon>Bacteria</taxon>
        <taxon>Pseudomonadati</taxon>
        <taxon>Pseudomonadota</taxon>
        <taxon>Alphaproteobacteria</taxon>
        <taxon>Rhodospirillales</taxon>
        <taxon>Azospirillaceae</taxon>
        <taxon>Skermanella</taxon>
    </lineage>
</organism>
<keyword evidence="4 5" id="KW-0472">Membrane</keyword>
<evidence type="ECO:0000256" key="5">
    <source>
        <dbReference type="SAM" id="Phobius"/>
    </source>
</evidence>
<comment type="caution">
    <text evidence="7">The sequence shown here is derived from an EMBL/GenBank/DDBJ whole genome shotgun (WGS) entry which is preliminary data.</text>
</comment>
<accession>A0A512DTE5</accession>
<evidence type="ECO:0000313" key="7">
    <source>
        <dbReference type="EMBL" id="GEO39748.1"/>
    </source>
</evidence>
<evidence type="ECO:0000256" key="3">
    <source>
        <dbReference type="ARBA" id="ARBA00022989"/>
    </source>
</evidence>
<evidence type="ECO:0000256" key="1">
    <source>
        <dbReference type="ARBA" id="ARBA00004141"/>
    </source>
</evidence>
<dbReference type="RefSeq" id="WP_044430273.1">
    <property type="nucleotide sequence ID" value="NZ_BJYZ01000018.1"/>
</dbReference>
<evidence type="ECO:0000256" key="4">
    <source>
        <dbReference type="ARBA" id="ARBA00023136"/>
    </source>
</evidence>
<dbReference type="OrthoDB" id="5293641at2"/>
<feature type="domain" description="NnrU" evidence="6">
    <location>
        <begin position="4"/>
        <end position="206"/>
    </location>
</feature>
<evidence type="ECO:0000313" key="8">
    <source>
        <dbReference type="Proteomes" id="UP000321523"/>
    </source>
</evidence>
<keyword evidence="8" id="KW-1185">Reference proteome</keyword>
<feature type="transmembrane region" description="Helical" evidence="5">
    <location>
        <begin position="131"/>
        <end position="149"/>
    </location>
</feature>
<evidence type="ECO:0000256" key="2">
    <source>
        <dbReference type="ARBA" id="ARBA00022692"/>
    </source>
</evidence>
<dbReference type="Pfam" id="PF07298">
    <property type="entry name" value="NnrU"/>
    <property type="match status" value="1"/>
</dbReference>
<evidence type="ECO:0000259" key="6">
    <source>
        <dbReference type="Pfam" id="PF07298"/>
    </source>
</evidence>